<keyword evidence="6" id="KW-0802">TPR repeat</keyword>
<evidence type="ECO:0000259" key="7">
    <source>
        <dbReference type="PROSITE" id="PS50072"/>
    </source>
</evidence>
<evidence type="ECO:0000313" key="8">
    <source>
        <dbReference type="EMBL" id="OLY85553.1"/>
    </source>
</evidence>
<evidence type="ECO:0000313" key="9">
    <source>
        <dbReference type="Proteomes" id="UP000187455"/>
    </source>
</evidence>
<dbReference type="SUPFAM" id="SSF50891">
    <property type="entry name" value="Cyclophilin-like"/>
    <property type="match status" value="1"/>
</dbReference>
<dbReference type="InterPro" id="IPR020892">
    <property type="entry name" value="Cyclophilin-type_PPIase_CS"/>
</dbReference>
<dbReference type="PROSITE" id="PS50005">
    <property type="entry name" value="TPR"/>
    <property type="match status" value="1"/>
</dbReference>
<dbReference type="PANTHER" id="PTHR11071:SF561">
    <property type="entry name" value="PEPTIDYL-PROLYL CIS-TRANS ISOMERASE D-RELATED"/>
    <property type="match status" value="1"/>
</dbReference>
<dbReference type="InterPro" id="IPR011990">
    <property type="entry name" value="TPR-like_helical_dom_sf"/>
</dbReference>
<comment type="catalytic activity">
    <reaction evidence="1">
        <text>[protein]-peptidylproline (omega=180) = [protein]-peptidylproline (omega=0)</text>
        <dbReference type="Rhea" id="RHEA:16237"/>
        <dbReference type="Rhea" id="RHEA-COMP:10747"/>
        <dbReference type="Rhea" id="RHEA-COMP:10748"/>
        <dbReference type="ChEBI" id="CHEBI:83833"/>
        <dbReference type="ChEBI" id="CHEBI:83834"/>
        <dbReference type="EC" id="5.2.1.8"/>
    </reaction>
</comment>
<dbReference type="GO" id="GO:0016018">
    <property type="term" value="F:cyclosporin A binding"/>
    <property type="evidence" value="ECO:0007669"/>
    <property type="project" value="TreeGrafter"/>
</dbReference>
<name>A0A1R0H8V6_9FUNG</name>
<dbReference type="Proteomes" id="UP000187455">
    <property type="component" value="Unassembled WGS sequence"/>
</dbReference>
<dbReference type="InterPro" id="IPR002130">
    <property type="entry name" value="Cyclophilin-type_PPIase_dom"/>
</dbReference>
<feature type="repeat" description="TPR" evidence="6">
    <location>
        <begin position="318"/>
        <end position="351"/>
    </location>
</feature>
<comment type="caution">
    <text evidence="8">The sequence shown here is derived from an EMBL/GenBank/DDBJ whole genome shotgun (WGS) entry which is preliminary data.</text>
</comment>
<dbReference type="GO" id="GO:0003755">
    <property type="term" value="F:peptidyl-prolyl cis-trans isomerase activity"/>
    <property type="evidence" value="ECO:0007669"/>
    <property type="project" value="UniProtKB-KW"/>
</dbReference>
<dbReference type="GO" id="GO:0005737">
    <property type="term" value="C:cytoplasm"/>
    <property type="evidence" value="ECO:0007669"/>
    <property type="project" value="TreeGrafter"/>
</dbReference>
<evidence type="ECO:0000256" key="3">
    <source>
        <dbReference type="ARBA" id="ARBA00013194"/>
    </source>
</evidence>
<dbReference type="InterPro" id="IPR029000">
    <property type="entry name" value="Cyclophilin-like_dom_sf"/>
</dbReference>
<comment type="function">
    <text evidence="2">PPIases accelerate the folding of proteins. It catalyzes the cis-trans isomerization of proline imidic peptide bonds in oligopeptides.</text>
</comment>
<dbReference type="Pfam" id="PF00160">
    <property type="entry name" value="Pro_isomerase"/>
    <property type="match status" value="1"/>
</dbReference>
<dbReference type="EC" id="5.2.1.8" evidence="3"/>
<sequence length="381" mass="42226">MSVPMLDETNPRGYFDISIGGVPQGRIVMELYSHQVPKTADNFRALCSGEKGVGKSGAPLSYKGSRFHRVIPHFMIQGGDFTNFNGTGGESIYGEKFPDENFVLKHDRPFLLSMANSGPDTNGSQFFITTEPTPHLDGKHVVFGQVLKGKGVVRAIENTKTGANDVPLLDCVVTDCGVFMPGDDDTAGMKGAVEGDIYPDYPEDYELEKDQESIPTDQLLIIADSLKNLGSKYLKNNELETSARLYLKALRYLDEFPVFDKDNDPNGALKPLFANLRAPILSNLTLVYYKLGDYNQAVSKASVLLSFDGTLSKPELAVKALYRRGSSYRHLKNYELALHDLKLASHSSPNDKAISNELALVTHEIKVQQQKEKKMYQKLFS</sequence>
<dbReference type="InterPro" id="IPR019734">
    <property type="entry name" value="TPR_rpt"/>
</dbReference>
<evidence type="ECO:0000256" key="2">
    <source>
        <dbReference type="ARBA" id="ARBA00002388"/>
    </source>
</evidence>
<evidence type="ECO:0000256" key="4">
    <source>
        <dbReference type="ARBA" id="ARBA00023110"/>
    </source>
</evidence>
<dbReference type="STRING" id="133383.A0A1R0H8V6"/>
<protein>
    <recommendedName>
        <fullName evidence="3">peptidylprolyl isomerase</fullName>
        <ecNumber evidence="3">5.2.1.8</ecNumber>
    </recommendedName>
</protein>
<evidence type="ECO:0000256" key="5">
    <source>
        <dbReference type="ARBA" id="ARBA00023235"/>
    </source>
</evidence>
<evidence type="ECO:0000256" key="1">
    <source>
        <dbReference type="ARBA" id="ARBA00000971"/>
    </source>
</evidence>
<reference evidence="8 9" key="1">
    <citation type="journal article" date="2016" name="Mol. Biol. Evol.">
        <title>Genome-Wide Survey of Gut Fungi (Harpellales) Reveals the First Horizontally Transferred Ubiquitin Gene from a Mosquito Host.</title>
        <authorList>
            <person name="Wang Y."/>
            <person name="White M.M."/>
            <person name="Kvist S."/>
            <person name="Moncalvo J.M."/>
        </authorList>
    </citation>
    <scope>NUCLEOTIDE SEQUENCE [LARGE SCALE GENOMIC DNA]</scope>
    <source>
        <strain evidence="8 9">ALG-7-W6</strain>
    </source>
</reference>
<keyword evidence="4" id="KW-0697">Rotamase</keyword>
<dbReference type="OrthoDB" id="407558at2759"/>
<gene>
    <name evidence="8" type="ORF">AYI68_g257</name>
</gene>
<keyword evidence="5 8" id="KW-0413">Isomerase</keyword>
<dbReference type="PROSITE" id="PS50072">
    <property type="entry name" value="CSA_PPIASE_2"/>
    <property type="match status" value="1"/>
</dbReference>
<evidence type="ECO:0000256" key="6">
    <source>
        <dbReference type="PROSITE-ProRule" id="PRU00339"/>
    </source>
</evidence>
<dbReference type="CDD" id="cd01926">
    <property type="entry name" value="cyclophilin_ABH_like"/>
    <property type="match status" value="1"/>
</dbReference>
<feature type="domain" description="PPIase cyclophilin-type" evidence="7">
    <location>
        <begin position="14"/>
        <end position="178"/>
    </location>
</feature>
<organism evidence="8 9">
    <name type="scientific">Smittium mucronatum</name>
    <dbReference type="NCBI Taxonomy" id="133383"/>
    <lineage>
        <taxon>Eukaryota</taxon>
        <taxon>Fungi</taxon>
        <taxon>Fungi incertae sedis</taxon>
        <taxon>Zoopagomycota</taxon>
        <taxon>Kickxellomycotina</taxon>
        <taxon>Harpellomycetes</taxon>
        <taxon>Harpellales</taxon>
        <taxon>Legeriomycetaceae</taxon>
        <taxon>Smittium</taxon>
    </lineage>
</organism>
<dbReference type="Gene3D" id="2.40.100.10">
    <property type="entry name" value="Cyclophilin-like"/>
    <property type="match status" value="1"/>
</dbReference>
<dbReference type="FunFam" id="2.40.100.10:FF:000022">
    <property type="entry name" value="Peptidyl-prolyl cis-trans isomerase CYP95"/>
    <property type="match status" value="1"/>
</dbReference>
<accession>A0A1R0H8V6</accession>
<keyword evidence="9" id="KW-1185">Reference proteome</keyword>
<dbReference type="EMBL" id="LSSL01000074">
    <property type="protein sequence ID" value="OLY85553.1"/>
    <property type="molecule type" value="Genomic_DNA"/>
</dbReference>
<dbReference type="AlphaFoldDB" id="A0A1R0H8V6"/>
<dbReference type="PRINTS" id="PR00153">
    <property type="entry name" value="CSAPPISMRASE"/>
</dbReference>
<dbReference type="GO" id="GO:0006457">
    <property type="term" value="P:protein folding"/>
    <property type="evidence" value="ECO:0007669"/>
    <property type="project" value="InterPro"/>
</dbReference>
<dbReference type="PANTHER" id="PTHR11071">
    <property type="entry name" value="PEPTIDYL-PROLYL CIS-TRANS ISOMERASE"/>
    <property type="match status" value="1"/>
</dbReference>
<dbReference type="PROSITE" id="PS00170">
    <property type="entry name" value="CSA_PPIASE_1"/>
    <property type="match status" value="1"/>
</dbReference>
<dbReference type="SUPFAM" id="SSF48452">
    <property type="entry name" value="TPR-like"/>
    <property type="match status" value="1"/>
</dbReference>
<dbReference type="Gene3D" id="1.25.40.10">
    <property type="entry name" value="Tetratricopeptide repeat domain"/>
    <property type="match status" value="1"/>
</dbReference>
<proteinExistence type="predicted"/>
<dbReference type="SMART" id="SM00028">
    <property type="entry name" value="TPR"/>
    <property type="match status" value="3"/>
</dbReference>